<evidence type="ECO:0000313" key="2">
    <source>
        <dbReference type="Proteomes" id="UP000203302"/>
    </source>
</evidence>
<name>A0A1B2IDA4_9CAUD</name>
<reference evidence="2" key="1">
    <citation type="submission" date="2016-06" db="EMBL/GenBank/DDBJ databases">
        <authorList>
            <person name="Berg J.A."/>
            <person name="Grossarth S.E."/>
            <person name="Jarvis T.M."/>
            <person name="Merrill B.D."/>
            <person name="Breakwell D.P."/>
            <person name="Hope S."/>
            <person name="Grose J.H."/>
        </authorList>
    </citation>
    <scope>NUCLEOTIDE SEQUENCE [LARGE SCALE GENOMIC DNA]</scope>
</reference>
<dbReference type="OrthoDB" id="7962at10239"/>
<evidence type="ECO:0000313" key="1">
    <source>
        <dbReference type="EMBL" id="ANZ49256.1"/>
    </source>
</evidence>
<dbReference type="GeneID" id="29069296"/>
<gene>
    <name evidence="1" type="ORF">HUXLEY_174</name>
</gene>
<proteinExistence type="predicted"/>
<dbReference type="Proteomes" id="UP000203302">
    <property type="component" value="Segment"/>
</dbReference>
<sequence length="292" mass="33792">MKNDLHLAYRTTQNFPLHISSYDSVKAHIADEVRLISMLPGEWPKVRGRDITRKQYTEENTYSIGKHTVQHVKFNEGELNASGRLIDGKYFFTDAVLNHSMDLEMIFTPFADLDVIPMVRREWSWDYPSSNPFWYTVVPTGTEEYKGVEKYHHILGYETLGIHCLADLLAYSYKFRWNAVDGQFEAITDPHEISRRIRKPWMQFLVQLRYGEAPGTEADLSKLVSFLLSKVSLTADEEKAVSNIKSRSVTLDDLKRINDRQAVLNQILDAYHSDFLLDVGAKFEDDPLFAIY</sequence>
<dbReference type="KEGG" id="vg:29069296"/>
<protein>
    <submittedName>
        <fullName evidence="1">Uncharacterized protein</fullName>
    </submittedName>
</protein>
<dbReference type="EMBL" id="KX397368">
    <property type="protein sequence ID" value="ANZ49256.1"/>
    <property type="molecule type" value="Genomic_DNA"/>
</dbReference>
<organism evidence="1 2">
    <name type="scientific">Erwinia phage vB_EamM_Huxley</name>
    <dbReference type="NCBI Taxonomy" id="1883373"/>
    <lineage>
        <taxon>Viruses</taxon>
        <taxon>Duplodnaviria</taxon>
        <taxon>Heunggongvirae</taxon>
        <taxon>Uroviricota</taxon>
        <taxon>Caudoviricetes</taxon>
        <taxon>Chimalliviridae</taxon>
        <taxon>Machinavirus</taxon>
        <taxon>Machinavirus machina</taxon>
    </lineage>
</organism>
<dbReference type="RefSeq" id="YP_009293142.1">
    <property type="nucleotide sequence ID" value="NC_031127.1"/>
</dbReference>
<accession>A0A1B2IDA4</accession>